<proteinExistence type="predicted"/>
<evidence type="ECO:0000313" key="1">
    <source>
        <dbReference type="EMBL" id="KAF4452420.1"/>
    </source>
</evidence>
<dbReference type="EMBL" id="JAADYS010002972">
    <property type="protein sequence ID" value="KAF4452420.1"/>
    <property type="molecule type" value="Genomic_DNA"/>
</dbReference>
<dbReference type="AlphaFoldDB" id="A0A8H4KLS4"/>
<dbReference type="InterPro" id="IPR053037">
    <property type="entry name" value="Pericyclase_pydY-like"/>
</dbReference>
<protein>
    <recommendedName>
        <fullName evidence="3">Lccl domain-containing protein</fullName>
    </recommendedName>
</protein>
<evidence type="ECO:0000313" key="2">
    <source>
        <dbReference type="Proteomes" id="UP000554235"/>
    </source>
</evidence>
<comment type="caution">
    <text evidence="1">The sequence shown here is derived from an EMBL/GenBank/DDBJ whole genome shotgun (WGS) entry which is preliminary data.</text>
</comment>
<evidence type="ECO:0008006" key="3">
    <source>
        <dbReference type="Google" id="ProtNLM"/>
    </source>
</evidence>
<gene>
    <name evidence="1" type="ORF">FALBO_16173</name>
</gene>
<dbReference type="Proteomes" id="UP000554235">
    <property type="component" value="Unassembled WGS sequence"/>
</dbReference>
<accession>A0A8H4KLS4</accession>
<reference evidence="1 2" key="1">
    <citation type="submission" date="2020-01" db="EMBL/GenBank/DDBJ databases">
        <title>Identification and distribution of gene clusters putatively required for synthesis of sphingolipid metabolism inhibitors in phylogenetically diverse species of the filamentous fungus Fusarium.</title>
        <authorList>
            <person name="Kim H.-S."/>
            <person name="Busman M."/>
            <person name="Brown D.W."/>
            <person name="Divon H."/>
            <person name="Uhlig S."/>
            <person name="Proctor R.H."/>
        </authorList>
    </citation>
    <scope>NUCLEOTIDE SEQUENCE [LARGE SCALE GENOMIC DNA]</scope>
    <source>
        <strain evidence="1 2">NRRL 20459</strain>
    </source>
</reference>
<dbReference type="PANTHER" id="PTHR38115:SF1">
    <property type="entry name" value="LIPOCALIN-LIKE DOMAIN-CONTAINING PROTEIN"/>
    <property type="match status" value="1"/>
</dbReference>
<sequence>MAAPAEKTINDLNGQWILNKKLSDSSEPILALQGIGFLIRKSVNLATISLDINQYQAPPKAPNTSTDTFTHIDITQSASGLTNTHENRCADETFREHSDWLFGSVKAKSKFITLDELDDDFLKQGWLVEGDGHFLMSYAESQDNGWVATQVWGFEEINGERRYVRHVRVTKGSERVTAKLIYDYVPKN</sequence>
<name>A0A8H4KLS4_9HYPO</name>
<dbReference type="OrthoDB" id="425354at2759"/>
<organism evidence="1 2">
    <name type="scientific">Fusarium albosuccineum</name>
    <dbReference type="NCBI Taxonomy" id="1237068"/>
    <lineage>
        <taxon>Eukaryota</taxon>
        <taxon>Fungi</taxon>
        <taxon>Dikarya</taxon>
        <taxon>Ascomycota</taxon>
        <taxon>Pezizomycotina</taxon>
        <taxon>Sordariomycetes</taxon>
        <taxon>Hypocreomycetidae</taxon>
        <taxon>Hypocreales</taxon>
        <taxon>Nectriaceae</taxon>
        <taxon>Fusarium</taxon>
        <taxon>Fusarium decemcellulare species complex</taxon>
    </lineage>
</organism>
<dbReference type="PANTHER" id="PTHR38115">
    <property type="entry name" value="LIPOCALIN-LIKE DOMAIN-CONTAINING PROTEIN"/>
    <property type="match status" value="1"/>
</dbReference>
<keyword evidence="2" id="KW-1185">Reference proteome</keyword>